<feature type="domain" description="NB-ARC" evidence="4">
    <location>
        <begin position="33"/>
        <end position="194"/>
    </location>
</feature>
<feature type="domain" description="Disease resistance protein Roq1-like winged-helix" evidence="5">
    <location>
        <begin position="261"/>
        <end position="332"/>
    </location>
</feature>
<dbReference type="PANTHER" id="PTHR11017:SF570">
    <property type="entry name" value="DISEASE RESISTANCE PROTEIN (TIR-NBS CLASS)-RELATED"/>
    <property type="match status" value="1"/>
</dbReference>
<evidence type="ECO:0000259" key="5">
    <source>
        <dbReference type="Pfam" id="PF23282"/>
    </source>
</evidence>
<keyword evidence="1" id="KW-0433">Leucine-rich repeat</keyword>
<dbReference type="InterPro" id="IPR002182">
    <property type="entry name" value="NB-ARC"/>
</dbReference>
<evidence type="ECO:0000259" key="4">
    <source>
        <dbReference type="Pfam" id="PF00931"/>
    </source>
</evidence>
<dbReference type="Pfam" id="PF23282">
    <property type="entry name" value="WHD_ROQ1"/>
    <property type="match status" value="1"/>
</dbReference>
<organism evidence="6">
    <name type="scientific">Fagus sylvatica</name>
    <name type="common">Beechnut</name>
    <dbReference type="NCBI Taxonomy" id="28930"/>
    <lineage>
        <taxon>Eukaryota</taxon>
        <taxon>Viridiplantae</taxon>
        <taxon>Streptophyta</taxon>
        <taxon>Embryophyta</taxon>
        <taxon>Tracheophyta</taxon>
        <taxon>Spermatophyta</taxon>
        <taxon>Magnoliopsida</taxon>
        <taxon>eudicotyledons</taxon>
        <taxon>Gunneridae</taxon>
        <taxon>Pentapetalae</taxon>
        <taxon>rosids</taxon>
        <taxon>fabids</taxon>
        <taxon>Fagales</taxon>
        <taxon>Fagaceae</taxon>
        <taxon>Fagus</taxon>
    </lineage>
</organism>
<dbReference type="InterPro" id="IPR032675">
    <property type="entry name" value="LRR_dom_sf"/>
</dbReference>
<dbReference type="SUPFAM" id="SSF52540">
    <property type="entry name" value="P-loop containing nucleoside triphosphate hydrolases"/>
    <property type="match status" value="1"/>
</dbReference>
<name>A0A2N9FIF8_FAGSY</name>
<dbReference type="GO" id="GO:0006952">
    <property type="term" value="P:defense response"/>
    <property type="evidence" value="ECO:0007669"/>
    <property type="project" value="InterPro"/>
</dbReference>
<dbReference type="Gene3D" id="3.40.50.300">
    <property type="entry name" value="P-loop containing nucleotide triphosphate hydrolases"/>
    <property type="match status" value="1"/>
</dbReference>
<dbReference type="GO" id="GO:0043531">
    <property type="term" value="F:ADP binding"/>
    <property type="evidence" value="ECO:0007669"/>
    <property type="project" value="InterPro"/>
</dbReference>
<sequence length="746" mass="84790">MVSIIVNRTYLNVAKYPVGIESRVKDINLLLSIGRNDIRMVGILGVGGIGKTTIAKAIYNLIAHQFEVSCFLANVRETSKQESGLVQLQETLLSEILRDARISKVGNVDRGINVIKHRLCSKRVLLILDDVDQLVQLETLAGKCDWFGLGSRIIITTRDKSLLTNHQVDFTYQVKEMDHSEALQLFSWNAFKRDKPVDEYAELTERAVHYAGGLPLALMVVGSDLYGSDMIQWESALDKYKRIPNKNIQEILKISYDRLDDNEKDIFLDIACFFKGKHANYVIKILDKCGFFPDIGIQVLIDKSLITIEEYNNLGMHDLLQEMGREIVRQESPEEPGERSRLWFHEDVRHVLEENTMKRLRLFINRNALFSGGPNYLSNELRLLEWPEYPLQSLPSNFHGKRLVVLKMRNNLFKGLHDGFKNLQNLTIMDFSNCEFLTEVPDLSKMPNLEELTLDNCTNLVEVHHSVGFLDKLKVLRFVECSNLRSFPRSLKLRSLVVLMLEDCSGNFPEIECKMRTKKFLKLSTSLQNGSIQQLQHLKRLHLNDCSKLVKFSKNAEDDIQSMPSIVSTKESEVSSSAELSIINDGSSSMLDLSGSSFVSLPSCMGGFLGLRCLKLDDCKQLQEILVLPPKMEEGHLEDHLFGIIFPGNKIPDWFCHHKENSTSDLCEIDINEPPHLDGEIIGMALLLFKEYGDVNLDVHVPTKRGRSDDDDDDDDDGNLESNLLVPHQKRYPSTMSFTVSDLNLG</sequence>
<dbReference type="Gene3D" id="1.10.8.430">
    <property type="entry name" value="Helical domain of apoptotic protease-activating factors"/>
    <property type="match status" value="1"/>
</dbReference>
<dbReference type="SUPFAM" id="SSF52058">
    <property type="entry name" value="L domain-like"/>
    <property type="match status" value="1"/>
</dbReference>
<dbReference type="Gene3D" id="3.80.10.10">
    <property type="entry name" value="Ribonuclease Inhibitor"/>
    <property type="match status" value="1"/>
</dbReference>
<dbReference type="InterPro" id="IPR027417">
    <property type="entry name" value="P-loop_NTPase"/>
</dbReference>
<dbReference type="AlphaFoldDB" id="A0A2N9FIF8"/>
<feature type="region of interest" description="Disordered" evidence="3">
    <location>
        <begin position="701"/>
        <end position="726"/>
    </location>
</feature>
<evidence type="ECO:0000256" key="3">
    <source>
        <dbReference type="SAM" id="MobiDB-lite"/>
    </source>
</evidence>
<dbReference type="PANTHER" id="PTHR11017">
    <property type="entry name" value="LEUCINE-RICH REPEAT-CONTAINING PROTEIN"/>
    <property type="match status" value="1"/>
</dbReference>
<dbReference type="Pfam" id="PF00931">
    <property type="entry name" value="NB-ARC"/>
    <property type="match status" value="1"/>
</dbReference>
<evidence type="ECO:0000313" key="6">
    <source>
        <dbReference type="EMBL" id="SPC90607.1"/>
    </source>
</evidence>
<dbReference type="InterPro" id="IPR042197">
    <property type="entry name" value="Apaf_helical"/>
</dbReference>
<accession>A0A2N9FIF8</accession>
<proteinExistence type="predicted"/>
<protein>
    <submittedName>
        <fullName evidence="6">Uncharacterized protein</fullName>
    </submittedName>
</protein>
<evidence type="ECO:0000256" key="2">
    <source>
        <dbReference type="ARBA" id="ARBA00022737"/>
    </source>
</evidence>
<reference evidence="6" key="1">
    <citation type="submission" date="2018-02" db="EMBL/GenBank/DDBJ databases">
        <authorList>
            <person name="Cohen D.B."/>
            <person name="Kent A.D."/>
        </authorList>
    </citation>
    <scope>NUCLEOTIDE SEQUENCE</scope>
</reference>
<evidence type="ECO:0000256" key="1">
    <source>
        <dbReference type="ARBA" id="ARBA00022614"/>
    </source>
</evidence>
<dbReference type="InterPro" id="IPR058192">
    <property type="entry name" value="WHD_ROQ1-like"/>
</dbReference>
<gene>
    <name evidence="6" type="ORF">FSB_LOCUS18489</name>
</gene>
<dbReference type="FunFam" id="1.10.8.430:FF:000002">
    <property type="entry name" value="Disease resistance protein (TIR-NBS-LRR class)"/>
    <property type="match status" value="1"/>
</dbReference>
<dbReference type="EMBL" id="OIVN01001161">
    <property type="protein sequence ID" value="SPC90607.1"/>
    <property type="molecule type" value="Genomic_DNA"/>
</dbReference>
<dbReference type="InterPro" id="IPR044974">
    <property type="entry name" value="Disease_R_plants"/>
</dbReference>
<feature type="compositionally biased region" description="Acidic residues" evidence="3">
    <location>
        <begin position="709"/>
        <end position="719"/>
    </location>
</feature>
<dbReference type="PRINTS" id="PR00364">
    <property type="entry name" value="DISEASERSIST"/>
</dbReference>
<keyword evidence="2" id="KW-0677">Repeat</keyword>